<keyword evidence="10" id="KW-1185">Reference proteome</keyword>
<dbReference type="PANTHER" id="PTHR44688:SF16">
    <property type="entry name" value="DNA-BINDING TRANSCRIPTIONAL ACTIVATOR DEVR_DOSR"/>
    <property type="match status" value="1"/>
</dbReference>
<dbReference type="RefSeq" id="WP_122111677.1">
    <property type="nucleotide sequence ID" value="NZ_QOKZ01000002.1"/>
</dbReference>
<dbReference type="OrthoDB" id="9782655at2"/>
<dbReference type="SMART" id="SM00448">
    <property type="entry name" value="REC"/>
    <property type="match status" value="1"/>
</dbReference>
<dbReference type="GO" id="GO:0000160">
    <property type="term" value="P:phosphorelay signal transduction system"/>
    <property type="evidence" value="ECO:0007669"/>
    <property type="project" value="UniProtKB-KW"/>
</dbReference>
<dbReference type="FunFam" id="3.40.50.2300:FF:000018">
    <property type="entry name" value="DNA-binding transcriptional regulator NtrC"/>
    <property type="match status" value="1"/>
</dbReference>
<evidence type="ECO:0000256" key="4">
    <source>
        <dbReference type="ARBA" id="ARBA00023125"/>
    </source>
</evidence>
<dbReference type="Gene3D" id="1.10.10.10">
    <property type="entry name" value="Winged helix-like DNA-binding domain superfamily/Winged helix DNA-binding domain"/>
    <property type="match status" value="1"/>
</dbReference>
<protein>
    <submittedName>
        <fullName evidence="9">DNA-binding response regulator</fullName>
    </submittedName>
</protein>
<accession>A0A3M0MFQ2</accession>
<dbReference type="PROSITE" id="PS50110">
    <property type="entry name" value="RESPONSE_REGULATORY"/>
    <property type="match status" value="1"/>
</dbReference>
<dbReference type="CDD" id="cd17537">
    <property type="entry name" value="REC_FixJ"/>
    <property type="match status" value="1"/>
</dbReference>
<evidence type="ECO:0000259" key="8">
    <source>
        <dbReference type="PROSITE" id="PS50110"/>
    </source>
</evidence>
<evidence type="ECO:0000256" key="5">
    <source>
        <dbReference type="ARBA" id="ARBA00023163"/>
    </source>
</evidence>
<dbReference type="AlphaFoldDB" id="A0A3M0MFQ2"/>
<evidence type="ECO:0000259" key="7">
    <source>
        <dbReference type="PROSITE" id="PS50043"/>
    </source>
</evidence>
<dbReference type="GO" id="GO:0006355">
    <property type="term" value="P:regulation of DNA-templated transcription"/>
    <property type="evidence" value="ECO:0007669"/>
    <property type="project" value="InterPro"/>
</dbReference>
<feature type="domain" description="HTH luxR-type" evidence="7">
    <location>
        <begin position="137"/>
        <end position="205"/>
    </location>
</feature>
<evidence type="ECO:0000313" key="9">
    <source>
        <dbReference type="EMBL" id="RMC36508.1"/>
    </source>
</evidence>
<keyword evidence="3" id="KW-0805">Transcription regulation</keyword>
<evidence type="ECO:0000256" key="6">
    <source>
        <dbReference type="PROSITE-ProRule" id="PRU00169"/>
    </source>
</evidence>
<dbReference type="CDD" id="cd06170">
    <property type="entry name" value="LuxR_C_like"/>
    <property type="match status" value="1"/>
</dbReference>
<keyword evidence="4 9" id="KW-0238">DNA-binding</keyword>
<evidence type="ECO:0000256" key="2">
    <source>
        <dbReference type="ARBA" id="ARBA00023012"/>
    </source>
</evidence>
<organism evidence="9 10">
    <name type="scientific">Paracoccus alkanivorans</name>
    <dbReference type="NCBI Taxonomy" id="2116655"/>
    <lineage>
        <taxon>Bacteria</taxon>
        <taxon>Pseudomonadati</taxon>
        <taxon>Pseudomonadota</taxon>
        <taxon>Alphaproteobacteria</taxon>
        <taxon>Rhodobacterales</taxon>
        <taxon>Paracoccaceae</taxon>
        <taxon>Paracoccus</taxon>
    </lineage>
</organism>
<dbReference type="InterPro" id="IPR001789">
    <property type="entry name" value="Sig_transdc_resp-reg_receiver"/>
</dbReference>
<evidence type="ECO:0000256" key="3">
    <source>
        <dbReference type="ARBA" id="ARBA00023015"/>
    </source>
</evidence>
<dbReference type="SUPFAM" id="SSF46894">
    <property type="entry name" value="C-terminal effector domain of the bipartite response regulators"/>
    <property type="match status" value="1"/>
</dbReference>
<dbReference type="InterPro" id="IPR016032">
    <property type="entry name" value="Sig_transdc_resp-reg_C-effctor"/>
</dbReference>
<dbReference type="Proteomes" id="UP000273516">
    <property type="component" value="Unassembled WGS sequence"/>
</dbReference>
<dbReference type="SMART" id="SM00421">
    <property type="entry name" value="HTH_LUXR"/>
    <property type="match status" value="1"/>
</dbReference>
<evidence type="ECO:0000256" key="1">
    <source>
        <dbReference type="ARBA" id="ARBA00022553"/>
    </source>
</evidence>
<dbReference type="Gene3D" id="3.40.50.2300">
    <property type="match status" value="1"/>
</dbReference>
<dbReference type="InterPro" id="IPR036388">
    <property type="entry name" value="WH-like_DNA-bd_sf"/>
</dbReference>
<proteinExistence type="predicted"/>
<keyword evidence="1 6" id="KW-0597">Phosphoprotein</keyword>
<gene>
    <name evidence="9" type="ORF">C9E81_07585</name>
</gene>
<name>A0A3M0MFQ2_9RHOB</name>
<dbReference type="PANTHER" id="PTHR44688">
    <property type="entry name" value="DNA-BINDING TRANSCRIPTIONAL ACTIVATOR DEVR_DOSR"/>
    <property type="match status" value="1"/>
</dbReference>
<feature type="domain" description="Response regulatory" evidence="8">
    <location>
        <begin position="7"/>
        <end position="121"/>
    </location>
</feature>
<dbReference type="SUPFAM" id="SSF52172">
    <property type="entry name" value="CheY-like"/>
    <property type="match status" value="1"/>
</dbReference>
<dbReference type="InterPro" id="IPR011006">
    <property type="entry name" value="CheY-like_superfamily"/>
</dbReference>
<reference evidence="9 10" key="1">
    <citation type="submission" date="2018-07" db="EMBL/GenBank/DDBJ databases">
        <authorList>
            <person name="Zhang Y."/>
            <person name="Wang L."/>
            <person name="Ma S."/>
        </authorList>
    </citation>
    <scope>NUCLEOTIDE SEQUENCE [LARGE SCALE GENOMIC DNA]</scope>
    <source>
        <strain evidence="9 10">4-2</strain>
    </source>
</reference>
<dbReference type="InterPro" id="IPR000792">
    <property type="entry name" value="Tscrpt_reg_LuxR_C"/>
</dbReference>
<dbReference type="GO" id="GO:0003677">
    <property type="term" value="F:DNA binding"/>
    <property type="evidence" value="ECO:0007669"/>
    <property type="project" value="UniProtKB-KW"/>
</dbReference>
<dbReference type="Pfam" id="PF00196">
    <property type="entry name" value="GerE"/>
    <property type="match status" value="1"/>
</dbReference>
<keyword evidence="5" id="KW-0804">Transcription</keyword>
<sequence length="205" mass="22851">MSDASHIVFIVDDDPDIRSSLLRALRIRGIEAQAFASAAEFLEHYDSEQIACLILDQGMPDMTGLELQQHLKKKGWAIPIIFITGHGGIPESVQAMKGGAIDFLEKPFRQAELMECIQNALSVASSMHAANQTDRDLQERFSRLTPREKEIVNHMLSRPSEVSSKEIGRYLNISPRTVDNHRARILEKLGVGSVVELMSLARNMG</sequence>
<comment type="caution">
    <text evidence="9">The sequence shown here is derived from an EMBL/GenBank/DDBJ whole genome shotgun (WGS) entry which is preliminary data.</text>
</comment>
<feature type="modified residue" description="4-aspartylphosphate" evidence="6">
    <location>
        <position position="56"/>
    </location>
</feature>
<keyword evidence="2" id="KW-0902">Two-component regulatory system</keyword>
<evidence type="ECO:0000313" key="10">
    <source>
        <dbReference type="Proteomes" id="UP000273516"/>
    </source>
</evidence>
<dbReference type="Pfam" id="PF00072">
    <property type="entry name" value="Response_reg"/>
    <property type="match status" value="1"/>
</dbReference>
<dbReference type="EMBL" id="QOKZ01000002">
    <property type="protein sequence ID" value="RMC36508.1"/>
    <property type="molecule type" value="Genomic_DNA"/>
</dbReference>
<dbReference type="PROSITE" id="PS50043">
    <property type="entry name" value="HTH_LUXR_2"/>
    <property type="match status" value="1"/>
</dbReference>